<accession>A0A0D3IC42</accession>
<dbReference type="AlphaFoldDB" id="A0A0D3IC42"/>
<evidence type="ECO:0000313" key="1">
    <source>
        <dbReference type="EnsemblProtists" id="EOD08827"/>
    </source>
</evidence>
<dbReference type="RefSeq" id="XP_005761256.1">
    <property type="nucleotide sequence ID" value="XM_005761199.1"/>
</dbReference>
<reference evidence="2" key="1">
    <citation type="journal article" date="2013" name="Nature">
        <title>Pan genome of the phytoplankton Emiliania underpins its global distribution.</title>
        <authorList>
            <person name="Read B.A."/>
            <person name="Kegel J."/>
            <person name="Klute M.J."/>
            <person name="Kuo A."/>
            <person name="Lefebvre S.C."/>
            <person name="Maumus F."/>
            <person name="Mayer C."/>
            <person name="Miller J."/>
            <person name="Monier A."/>
            <person name="Salamov A."/>
            <person name="Young J."/>
            <person name="Aguilar M."/>
            <person name="Claverie J.M."/>
            <person name="Frickenhaus S."/>
            <person name="Gonzalez K."/>
            <person name="Herman E.K."/>
            <person name="Lin Y.C."/>
            <person name="Napier J."/>
            <person name="Ogata H."/>
            <person name="Sarno A.F."/>
            <person name="Shmutz J."/>
            <person name="Schroeder D."/>
            <person name="de Vargas C."/>
            <person name="Verret F."/>
            <person name="von Dassow P."/>
            <person name="Valentin K."/>
            <person name="Van de Peer Y."/>
            <person name="Wheeler G."/>
            <person name="Dacks J.B."/>
            <person name="Delwiche C.F."/>
            <person name="Dyhrman S.T."/>
            <person name="Glockner G."/>
            <person name="John U."/>
            <person name="Richards T."/>
            <person name="Worden A.Z."/>
            <person name="Zhang X."/>
            <person name="Grigoriev I.V."/>
            <person name="Allen A.E."/>
            <person name="Bidle K."/>
            <person name="Borodovsky M."/>
            <person name="Bowler C."/>
            <person name="Brownlee C."/>
            <person name="Cock J.M."/>
            <person name="Elias M."/>
            <person name="Gladyshev V.N."/>
            <person name="Groth M."/>
            <person name="Guda C."/>
            <person name="Hadaegh A."/>
            <person name="Iglesias-Rodriguez M.D."/>
            <person name="Jenkins J."/>
            <person name="Jones B.M."/>
            <person name="Lawson T."/>
            <person name="Leese F."/>
            <person name="Lindquist E."/>
            <person name="Lobanov A."/>
            <person name="Lomsadze A."/>
            <person name="Malik S.B."/>
            <person name="Marsh M.E."/>
            <person name="Mackinder L."/>
            <person name="Mock T."/>
            <person name="Mueller-Roeber B."/>
            <person name="Pagarete A."/>
            <person name="Parker M."/>
            <person name="Probert I."/>
            <person name="Quesneville H."/>
            <person name="Raines C."/>
            <person name="Rensing S.A."/>
            <person name="Riano-Pachon D.M."/>
            <person name="Richier S."/>
            <person name="Rokitta S."/>
            <person name="Shiraiwa Y."/>
            <person name="Soanes D.M."/>
            <person name="van der Giezen M."/>
            <person name="Wahlund T.M."/>
            <person name="Williams B."/>
            <person name="Wilson W."/>
            <person name="Wolfe G."/>
            <person name="Wurch L.L."/>
        </authorList>
    </citation>
    <scope>NUCLEOTIDE SEQUENCE</scope>
</reference>
<keyword evidence="2" id="KW-1185">Reference proteome</keyword>
<evidence type="ECO:0000313" key="2">
    <source>
        <dbReference type="Proteomes" id="UP000013827"/>
    </source>
</evidence>
<proteinExistence type="predicted"/>
<reference evidence="1" key="2">
    <citation type="submission" date="2024-10" db="UniProtKB">
        <authorList>
            <consortium name="EnsemblProtists"/>
        </authorList>
    </citation>
    <scope>IDENTIFICATION</scope>
</reference>
<dbReference type="eggNOG" id="ENOG502S7BP">
    <property type="taxonomic scope" value="Eukaryota"/>
</dbReference>
<dbReference type="Proteomes" id="UP000013827">
    <property type="component" value="Unassembled WGS sequence"/>
</dbReference>
<dbReference type="KEGG" id="ehx:EMIHUDRAFT_217101"/>
<name>A0A0D3IC42_EMIH1</name>
<dbReference type="EnsemblProtists" id="EOD08827">
    <property type="protein sequence ID" value="EOD08827"/>
    <property type="gene ID" value="EMIHUDRAFT_217101"/>
</dbReference>
<dbReference type="HOGENOM" id="CLU_1581442_0_0_1"/>
<organism evidence="1 2">
    <name type="scientific">Emiliania huxleyi (strain CCMP1516)</name>
    <dbReference type="NCBI Taxonomy" id="280463"/>
    <lineage>
        <taxon>Eukaryota</taxon>
        <taxon>Haptista</taxon>
        <taxon>Haptophyta</taxon>
        <taxon>Prymnesiophyceae</taxon>
        <taxon>Isochrysidales</taxon>
        <taxon>Noelaerhabdaceae</taxon>
        <taxon>Emiliania</taxon>
    </lineage>
</organism>
<sequence length="169" mass="18090">MSATVLPLLSPLRPLPGFVANLNGAGRLGGCFALDGADLSSGGLSGTRWTLSLDVGAERGTWMPPTWGRSGSRATPRVRVEFAEDGELRILETGPYDRVTVSWAGAGRWTQPAGREKAEFWLPHTGLARDDVVLEAGRLHFSAPAWGAQLTIKQSKLGWIPFLPTLPGT</sequence>
<protein>
    <submittedName>
        <fullName evidence="1">Uncharacterized protein</fullName>
    </submittedName>
</protein>
<dbReference type="GeneID" id="17255029"/>
<dbReference type="PaxDb" id="2903-EOD08827"/>